<dbReference type="EMBL" id="QNRR01000001">
    <property type="protein sequence ID" value="RBP48091.1"/>
    <property type="molecule type" value="Genomic_DNA"/>
</dbReference>
<evidence type="ECO:0000256" key="4">
    <source>
        <dbReference type="ARBA" id="ARBA00022723"/>
    </source>
</evidence>
<organism evidence="10 11">
    <name type="scientific">Roseimicrobium gellanilyticum</name>
    <dbReference type="NCBI Taxonomy" id="748857"/>
    <lineage>
        <taxon>Bacteria</taxon>
        <taxon>Pseudomonadati</taxon>
        <taxon>Verrucomicrobiota</taxon>
        <taxon>Verrucomicrobiia</taxon>
        <taxon>Verrucomicrobiales</taxon>
        <taxon>Verrucomicrobiaceae</taxon>
        <taxon>Roseimicrobium</taxon>
    </lineage>
</organism>
<accession>A0A366HUX6</accession>
<feature type="site" description="Transition state stabilizer" evidence="7">
    <location>
        <position position="134"/>
    </location>
</feature>
<dbReference type="Pfam" id="PF02542">
    <property type="entry name" value="YgbB"/>
    <property type="match status" value="1"/>
</dbReference>
<dbReference type="Proteomes" id="UP000253426">
    <property type="component" value="Unassembled WGS sequence"/>
</dbReference>
<dbReference type="UniPathway" id="UPA00056">
    <property type="reaction ID" value="UER00095"/>
</dbReference>
<evidence type="ECO:0000256" key="2">
    <source>
        <dbReference type="ARBA" id="ARBA00004709"/>
    </source>
</evidence>
<dbReference type="EC" id="4.6.1.12" evidence="3 7"/>
<dbReference type="InterPro" id="IPR020555">
    <property type="entry name" value="MECDP_synthase_CS"/>
</dbReference>
<dbReference type="PANTHER" id="PTHR43181">
    <property type="entry name" value="2-C-METHYL-D-ERYTHRITOL 2,4-CYCLODIPHOSPHATE SYNTHASE, CHLOROPLASTIC"/>
    <property type="match status" value="1"/>
</dbReference>
<gene>
    <name evidence="7" type="primary">ispF</name>
    <name evidence="10" type="ORF">DES53_101891</name>
</gene>
<feature type="binding site" evidence="7">
    <location>
        <position position="11"/>
    </location>
    <ligand>
        <name>a divalent metal cation</name>
        <dbReference type="ChEBI" id="CHEBI:60240"/>
    </ligand>
</feature>
<feature type="domain" description="2-C-methyl-D-erythritol 2,4-cyclodiphosphate synthase" evidence="9">
    <location>
        <begin position="3"/>
        <end position="155"/>
    </location>
</feature>
<feature type="binding site" evidence="7">
    <location>
        <position position="143"/>
    </location>
    <ligand>
        <name>4-CDP-2-C-methyl-D-erythritol 2-phosphate</name>
        <dbReference type="ChEBI" id="CHEBI:57919"/>
    </ligand>
</feature>
<protein>
    <recommendedName>
        <fullName evidence="3 7">2-C-methyl-D-erythritol 2,4-cyclodiphosphate synthase</fullName>
        <shortName evidence="7">MECDP-synthase</shortName>
        <shortName evidence="7">MECPP-synthase</shortName>
        <shortName evidence="7">MECPS</shortName>
        <ecNumber evidence="3 7">4.6.1.12</ecNumber>
    </recommendedName>
</protein>
<dbReference type="HAMAP" id="MF_00107">
    <property type="entry name" value="IspF"/>
    <property type="match status" value="1"/>
</dbReference>
<feature type="site" description="Transition state stabilizer" evidence="7">
    <location>
        <position position="35"/>
    </location>
</feature>
<keyword evidence="4 7" id="KW-0479">Metal-binding</keyword>
<comment type="function">
    <text evidence="7">Involved in the biosynthesis of isopentenyl diphosphate (IPP) and dimethylallyl diphosphate (DMAPP), two major building blocks of isoprenoid compounds. Catalyzes the conversion of 4-diphosphocytidyl-2-C-methyl-D-erythritol 2-phosphate (CDP-ME2P) to 2-C-methyl-D-erythritol 2,4-cyclodiphosphate (ME-CPP) with a corresponding release of cytidine 5-monophosphate (CMP).</text>
</comment>
<feature type="binding site" evidence="7">
    <location>
        <begin position="35"/>
        <end position="36"/>
    </location>
    <ligand>
        <name>4-CDP-2-C-methyl-D-erythritol 2-phosphate</name>
        <dbReference type="ChEBI" id="CHEBI:57919"/>
    </ligand>
</feature>
<evidence type="ECO:0000256" key="5">
    <source>
        <dbReference type="ARBA" id="ARBA00023229"/>
    </source>
</evidence>
<comment type="subunit">
    <text evidence="7">Homotrimer.</text>
</comment>
<dbReference type="GO" id="GO:0046872">
    <property type="term" value="F:metal ion binding"/>
    <property type="evidence" value="ECO:0007669"/>
    <property type="project" value="UniProtKB-KW"/>
</dbReference>
<reference evidence="10 11" key="1">
    <citation type="submission" date="2018-06" db="EMBL/GenBank/DDBJ databases">
        <title>Genomic Encyclopedia of Type Strains, Phase IV (KMG-IV): sequencing the most valuable type-strain genomes for metagenomic binning, comparative biology and taxonomic classification.</title>
        <authorList>
            <person name="Goeker M."/>
        </authorList>
    </citation>
    <scope>NUCLEOTIDE SEQUENCE [LARGE SCALE GENOMIC DNA]</scope>
    <source>
        <strain evidence="10 11">DSM 25532</strain>
    </source>
</reference>
<dbReference type="PROSITE" id="PS01350">
    <property type="entry name" value="ISPF"/>
    <property type="match status" value="1"/>
</dbReference>
<comment type="caution">
    <text evidence="7">Lacks conserved residue(s) required for the propagation of feature annotation.</text>
</comment>
<feature type="binding site" evidence="7">
    <location>
        <position position="140"/>
    </location>
    <ligand>
        <name>4-CDP-2-C-methyl-D-erythritol 2-phosphate</name>
        <dbReference type="ChEBI" id="CHEBI:57919"/>
    </ligand>
</feature>
<dbReference type="RefSeq" id="WP_113956965.1">
    <property type="nucleotide sequence ID" value="NZ_QNRR01000001.1"/>
</dbReference>
<evidence type="ECO:0000256" key="7">
    <source>
        <dbReference type="HAMAP-Rule" id="MF_00107"/>
    </source>
</evidence>
<evidence type="ECO:0000313" key="11">
    <source>
        <dbReference type="Proteomes" id="UP000253426"/>
    </source>
</evidence>
<dbReference type="NCBIfam" id="TIGR00151">
    <property type="entry name" value="ispF"/>
    <property type="match status" value="1"/>
</dbReference>
<dbReference type="AlphaFoldDB" id="A0A366HUX6"/>
<dbReference type="GO" id="GO:0019288">
    <property type="term" value="P:isopentenyl diphosphate biosynthetic process, methylerythritol 4-phosphate pathway"/>
    <property type="evidence" value="ECO:0007669"/>
    <property type="project" value="UniProtKB-UniRule"/>
</dbReference>
<comment type="caution">
    <text evidence="10">The sequence shown here is derived from an EMBL/GenBank/DDBJ whole genome shotgun (WGS) entry which is preliminary data.</text>
</comment>
<dbReference type="GO" id="GO:0016114">
    <property type="term" value="P:terpenoid biosynthetic process"/>
    <property type="evidence" value="ECO:0007669"/>
    <property type="project" value="InterPro"/>
</dbReference>
<comment type="similarity">
    <text evidence="7 8">Belongs to the IspF family.</text>
</comment>
<evidence type="ECO:0000259" key="9">
    <source>
        <dbReference type="Pfam" id="PF02542"/>
    </source>
</evidence>
<comment type="pathway">
    <text evidence="2 7">Isoprenoid biosynthesis; isopentenyl diphosphate biosynthesis via DXP pathway; isopentenyl diphosphate from 1-deoxy-D-xylulose 5-phosphate: step 4/6.</text>
</comment>
<evidence type="ECO:0000256" key="6">
    <source>
        <dbReference type="ARBA" id="ARBA00023239"/>
    </source>
</evidence>
<dbReference type="CDD" id="cd00554">
    <property type="entry name" value="MECDP_synthase"/>
    <property type="match status" value="1"/>
</dbReference>
<evidence type="ECO:0000256" key="8">
    <source>
        <dbReference type="RuleBase" id="RU004395"/>
    </source>
</evidence>
<comment type="cofactor">
    <cofactor evidence="7">
        <name>a divalent metal cation</name>
        <dbReference type="ChEBI" id="CHEBI:60240"/>
    </cofactor>
    <text evidence="7">Binds 1 divalent metal cation per subunit.</text>
</comment>
<proteinExistence type="inferred from homology"/>
<dbReference type="InterPro" id="IPR036571">
    <property type="entry name" value="MECDP_synthase_sf"/>
</dbReference>
<feature type="binding site" evidence="7">
    <location>
        <begin position="133"/>
        <end position="136"/>
    </location>
    <ligand>
        <name>4-CDP-2-C-methyl-D-erythritol 2-phosphate</name>
        <dbReference type="ChEBI" id="CHEBI:57919"/>
    </ligand>
</feature>
<evidence type="ECO:0000313" key="10">
    <source>
        <dbReference type="EMBL" id="RBP48091.1"/>
    </source>
</evidence>
<dbReference type="GO" id="GO:0008685">
    <property type="term" value="F:2-C-methyl-D-erythritol 2,4-cyclodiphosphate synthase activity"/>
    <property type="evidence" value="ECO:0007669"/>
    <property type="project" value="UniProtKB-UniRule"/>
</dbReference>
<keyword evidence="11" id="KW-1185">Reference proteome</keyword>
<feature type="binding site" evidence="7">
    <location>
        <position position="9"/>
    </location>
    <ligand>
        <name>a divalent metal cation</name>
        <dbReference type="ChEBI" id="CHEBI:60240"/>
    </ligand>
</feature>
<dbReference type="OrthoDB" id="9804336at2"/>
<evidence type="ECO:0000256" key="3">
    <source>
        <dbReference type="ARBA" id="ARBA00012579"/>
    </source>
</evidence>
<feature type="binding site" evidence="7">
    <location>
        <begin position="9"/>
        <end position="11"/>
    </location>
    <ligand>
        <name>4-CDP-2-C-methyl-D-erythritol 2-phosphate</name>
        <dbReference type="ChEBI" id="CHEBI:57919"/>
    </ligand>
</feature>
<dbReference type="SUPFAM" id="SSF69765">
    <property type="entry name" value="IpsF-like"/>
    <property type="match status" value="1"/>
</dbReference>
<keyword evidence="5 7" id="KW-0414">Isoprene biosynthesis</keyword>
<feature type="binding site" evidence="7">
    <location>
        <begin position="57"/>
        <end position="59"/>
    </location>
    <ligand>
        <name>4-CDP-2-C-methyl-D-erythritol 2-phosphate</name>
        <dbReference type="ChEBI" id="CHEBI:57919"/>
    </ligand>
</feature>
<sequence length="162" mass="16723">MTRVGIGYDVHQYAEGRAFILGGVEIPHAKGLKGHSDADVLSHAIADAVLGALGEPDIGYWFPPSDASIEGISSLKILEKVAEIARSKGASIENVDSTVIAEAPKVKPHAAAMKERIGAALGISPDRVGIKATTNERLGFVGREEGVAAMAVACISLAPAAE</sequence>
<keyword evidence="6 7" id="KW-0456">Lyase</keyword>
<evidence type="ECO:0000256" key="1">
    <source>
        <dbReference type="ARBA" id="ARBA00000200"/>
    </source>
</evidence>
<name>A0A366HUX6_9BACT</name>
<dbReference type="PANTHER" id="PTHR43181:SF1">
    <property type="entry name" value="2-C-METHYL-D-ERYTHRITOL 2,4-CYCLODIPHOSPHATE SYNTHASE, CHLOROPLASTIC"/>
    <property type="match status" value="1"/>
</dbReference>
<dbReference type="Gene3D" id="3.30.1330.50">
    <property type="entry name" value="2-C-methyl-D-erythritol 2,4-cyclodiphosphate synthase"/>
    <property type="match status" value="1"/>
</dbReference>
<comment type="catalytic activity">
    <reaction evidence="1 7 8">
        <text>4-CDP-2-C-methyl-D-erythritol 2-phosphate = 2-C-methyl-D-erythritol 2,4-cyclic diphosphate + CMP</text>
        <dbReference type="Rhea" id="RHEA:23864"/>
        <dbReference type="ChEBI" id="CHEBI:57919"/>
        <dbReference type="ChEBI" id="CHEBI:58483"/>
        <dbReference type="ChEBI" id="CHEBI:60377"/>
        <dbReference type="EC" id="4.6.1.12"/>
    </reaction>
</comment>
<dbReference type="InterPro" id="IPR003526">
    <property type="entry name" value="MECDP_synthase"/>
</dbReference>
<feature type="binding site" evidence="7">
    <location>
        <position position="43"/>
    </location>
    <ligand>
        <name>a divalent metal cation</name>
        <dbReference type="ChEBI" id="CHEBI:60240"/>
    </ligand>
</feature>